<dbReference type="Gramene" id="PNT64038">
    <property type="protein sequence ID" value="PNT64038"/>
    <property type="gene ID" value="BRADI_4g23706v3"/>
</dbReference>
<gene>
    <name evidence="1" type="ORF">BRADI_4g23706v3</name>
</gene>
<evidence type="ECO:0000313" key="2">
    <source>
        <dbReference type="EnsemblPlants" id="PNT64038"/>
    </source>
</evidence>
<accession>A0A2K2CPR6</accession>
<keyword evidence="3" id="KW-1185">Reference proteome</keyword>
<dbReference type="AlphaFoldDB" id="A0A2K2CPR6"/>
<dbReference type="Proteomes" id="UP000008810">
    <property type="component" value="Chromosome 4"/>
</dbReference>
<organism evidence="1">
    <name type="scientific">Brachypodium distachyon</name>
    <name type="common">Purple false brome</name>
    <name type="synonym">Trachynia distachya</name>
    <dbReference type="NCBI Taxonomy" id="15368"/>
    <lineage>
        <taxon>Eukaryota</taxon>
        <taxon>Viridiplantae</taxon>
        <taxon>Streptophyta</taxon>
        <taxon>Embryophyta</taxon>
        <taxon>Tracheophyta</taxon>
        <taxon>Spermatophyta</taxon>
        <taxon>Magnoliopsida</taxon>
        <taxon>Liliopsida</taxon>
        <taxon>Poales</taxon>
        <taxon>Poaceae</taxon>
        <taxon>BOP clade</taxon>
        <taxon>Pooideae</taxon>
        <taxon>Stipodae</taxon>
        <taxon>Brachypodieae</taxon>
        <taxon>Brachypodium</taxon>
    </lineage>
</organism>
<dbReference type="EnsemblPlants" id="PNT64038">
    <property type="protein sequence ID" value="PNT64038"/>
    <property type="gene ID" value="BRADI_4g23706v3"/>
</dbReference>
<protein>
    <submittedName>
        <fullName evidence="1 2">Uncharacterized protein</fullName>
    </submittedName>
</protein>
<reference evidence="1" key="2">
    <citation type="submission" date="2017-06" db="EMBL/GenBank/DDBJ databases">
        <title>WGS assembly of Brachypodium distachyon.</title>
        <authorList>
            <consortium name="The International Brachypodium Initiative"/>
            <person name="Lucas S."/>
            <person name="Harmon-Smith M."/>
            <person name="Lail K."/>
            <person name="Tice H."/>
            <person name="Grimwood J."/>
            <person name="Bruce D."/>
            <person name="Barry K."/>
            <person name="Shu S."/>
            <person name="Lindquist E."/>
            <person name="Wang M."/>
            <person name="Pitluck S."/>
            <person name="Vogel J.P."/>
            <person name="Garvin D.F."/>
            <person name="Mockler T.C."/>
            <person name="Schmutz J."/>
            <person name="Rokhsar D."/>
            <person name="Bevan M.W."/>
        </authorList>
    </citation>
    <scope>NUCLEOTIDE SEQUENCE</scope>
    <source>
        <strain evidence="1">Bd21</strain>
    </source>
</reference>
<dbReference type="OrthoDB" id="685265at2759"/>
<name>A0A2K2CPR6_BRADI</name>
<dbReference type="InParanoid" id="A0A2K2CPR6"/>
<dbReference type="FunCoup" id="A0A2K2CPR6">
    <property type="interactions" value="252"/>
</dbReference>
<sequence length="205" mass="22229">MADYYFCCTGDQLDLDDLHRLLPREILADIGIGDDTTSAAAAFVDVEELAARLAGILSPSSATRRRHQQRQPPPLVMMAAHQGCRGSMSRDGELMMGAAYHYSPVLGAKVVVNGGTTPFNVQAMQQRARRFVAPAIGTKNASHRPLLSPPAMRHGGSAGTGVFLPRADAYNQARPVCSSRQARAGLQRKEVNNKNATMMMKPQRQ</sequence>
<proteinExistence type="predicted"/>
<reference evidence="2" key="3">
    <citation type="submission" date="2018-08" db="UniProtKB">
        <authorList>
            <consortium name="EnsemblPlants"/>
        </authorList>
    </citation>
    <scope>IDENTIFICATION</scope>
    <source>
        <strain evidence="2">cv. Bd21</strain>
    </source>
</reference>
<evidence type="ECO:0000313" key="3">
    <source>
        <dbReference type="Proteomes" id="UP000008810"/>
    </source>
</evidence>
<reference evidence="1 2" key="1">
    <citation type="journal article" date="2010" name="Nature">
        <title>Genome sequencing and analysis of the model grass Brachypodium distachyon.</title>
        <authorList>
            <consortium name="International Brachypodium Initiative"/>
        </authorList>
    </citation>
    <scope>NUCLEOTIDE SEQUENCE [LARGE SCALE GENOMIC DNA]</scope>
    <source>
        <strain evidence="1 2">Bd21</strain>
    </source>
</reference>
<dbReference type="EMBL" id="CM000883">
    <property type="protein sequence ID" value="PNT64038.1"/>
    <property type="molecule type" value="Genomic_DNA"/>
</dbReference>
<evidence type="ECO:0000313" key="1">
    <source>
        <dbReference type="EMBL" id="PNT64038.1"/>
    </source>
</evidence>